<feature type="region of interest" description="Disordered" evidence="10">
    <location>
        <begin position="971"/>
        <end position="1004"/>
    </location>
</feature>
<evidence type="ECO:0000256" key="5">
    <source>
        <dbReference type="ARBA" id="ARBA00022826"/>
    </source>
</evidence>
<accession>A0ABQ5RQ68</accession>
<dbReference type="Pfam" id="PF00520">
    <property type="entry name" value="Ion_trans"/>
    <property type="match status" value="1"/>
</dbReference>
<feature type="region of interest" description="Disordered" evidence="10">
    <location>
        <begin position="853"/>
        <end position="913"/>
    </location>
</feature>
<feature type="compositionally biased region" description="Gly residues" evidence="10">
    <location>
        <begin position="815"/>
        <end position="824"/>
    </location>
</feature>
<dbReference type="InterPro" id="IPR018490">
    <property type="entry name" value="cNMP-bd_dom_sf"/>
</dbReference>
<protein>
    <recommendedName>
        <fullName evidence="12">Cyclic nucleotide-binding domain-containing protein</fullName>
    </recommendedName>
</protein>
<dbReference type="InterPro" id="IPR000595">
    <property type="entry name" value="cNMP-bd_dom"/>
</dbReference>
<dbReference type="Gene3D" id="2.60.120.10">
    <property type="entry name" value="Jelly Rolls"/>
    <property type="match status" value="1"/>
</dbReference>
<comment type="subcellular location">
    <subcellularLocation>
        <location evidence="1">Membrane</location>
        <topology evidence="1">Multi-pass membrane protein</topology>
    </subcellularLocation>
</comment>
<evidence type="ECO:0000256" key="6">
    <source>
        <dbReference type="ARBA" id="ARBA00022882"/>
    </source>
</evidence>
<name>A0ABQ5RQ68_9CHLO</name>
<proteinExistence type="inferred from homology"/>
<dbReference type="Gene3D" id="1.10.287.70">
    <property type="match status" value="1"/>
</dbReference>
<keyword evidence="6" id="KW-0407">Ion channel</keyword>
<comment type="caution">
    <text evidence="13">The sequence shown here is derived from an EMBL/GenBank/DDBJ whole genome shotgun (WGS) entry which is preliminary data.</text>
</comment>
<dbReference type="PANTHER" id="PTHR45743">
    <property type="entry name" value="POTASSIUM CHANNEL AKT1"/>
    <property type="match status" value="1"/>
</dbReference>
<evidence type="ECO:0000256" key="1">
    <source>
        <dbReference type="ARBA" id="ARBA00004141"/>
    </source>
</evidence>
<reference evidence="13 14" key="1">
    <citation type="journal article" date="2023" name="IScience">
        <title>Expanded male sex-determining region conserved during the evolution of homothallism in the green alga Volvox.</title>
        <authorList>
            <person name="Yamamoto K."/>
            <person name="Matsuzaki R."/>
            <person name="Mahakham W."/>
            <person name="Heman W."/>
            <person name="Sekimoto H."/>
            <person name="Kawachi M."/>
            <person name="Minakuchi Y."/>
            <person name="Toyoda A."/>
            <person name="Nozaki H."/>
        </authorList>
    </citation>
    <scope>NUCLEOTIDE SEQUENCE [LARGE SCALE GENOMIC DNA]</scope>
    <source>
        <strain evidence="13 14">NIES-4468</strain>
    </source>
</reference>
<feature type="transmembrane region" description="Helical" evidence="11">
    <location>
        <begin position="209"/>
        <end position="230"/>
    </location>
</feature>
<evidence type="ECO:0000313" key="14">
    <source>
        <dbReference type="Proteomes" id="UP001165090"/>
    </source>
</evidence>
<keyword evidence="4 11" id="KW-0812">Transmembrane</keyword>
<evidence type="ECO:0000259" key="12">
    <source>
        <dbReference type="PROSITE" id="PS50042"/>
    </source>
</evidence>
<evidence type="ECO:0000256" key="8">
    <source>
        <dbReference type="ARBA" id="ARBA00023065"/>
    </source>
</evidence>
<feature type="region of interest" description="Disordered" evidence="10">
    <location>
        <begin position="1582"/>
        <end position="1604"/>
    </location>
</feature>
<organism evidence="13 14">
    <name type="scientific">Volvox africanus</name>
    <dbReference type="NCBI Taxonomy" id="51714"/>
    <lineage>
        <taxon>Eukaryota</taxon>
        <taxon>Viridiplantae</taxon>
        <taxon>Chlorophyta</taxon>
        <taxon>core chlorophytes</taxon>
        <taxon>Chlorophyceae</taxon>
        <taxon>CS clade</taxon>
        <taxon>Chlamydomonadales</taxon>
        <taxon>Volvocaceae</taxon>
        <taxon>Volvox</taxon>
    </lineage>
</organism>
<feature type="domain" description="Cyclic nucleotide-binding" evidence="12">
    <location>
        <begin position="516"/>
        <end position="621"/>
    </location>
</feature>
<dbReference type="InterPro" id="IPR005821">
    <property type="entry name" value="Ion_trans_dom"/>
</dbReference>
<feature type="transmembrane region" description="Helical" evidence="11">
    <location>
        <begin position="175"/>
        <end position="197"/>
    </location>
</feature>
<feature type="region of interest" description="Disordered" evidence="10">
    <location>
        <begin position="815"/>
        <end position="839"/>
    </location>
</feature>
<keyword evidence="9 11" id="KW-0472">Membrane</keyword>
<evidence type="ECO:0000256" key="7">
    <source>
        <dbReference type="ARBA" id="ARBA00022989"/>
    </source>
</evidence>
<dbReference type="Proteomes" id="UP001165090">
    <property type="component" value="Unassembled WGS sequence"/>
</dbReference>
<feature type="region of interest" description="Disordered" evidence="10">
    <location>
        <begin position="1111"/>
        <end position="1139"/>
    </location>
</feature>
<evidence type="ECO:0000313" key="13">
    <source>
        <dbReference type="EMBL" id="GLI59353.1"/>
    </source>
</evidence>
<keyword evidence="7 11" id="KW-1133">Transmembrane helix</keyword>
<evidence type="ECO:0000256" key="11">
    <source>
        <dbReference type="SAM" id="Phobius"/>
    </source>
</evidence>
<feature type="region of interest" description="Disordered" evidence="10">
    <location>
        <begin position="1"/>
        <end position="39"/>
    </location>
</feature>
<feature type="region of interest" description="Disordered" evidence="10">
    <location>
        <begin position="1295"/>
        <end position="1318"/>
    </location>
</feature>
<keyword evidence="5" id="KW-0631">Potassium channel</keyword>
<dbReference type="SUPFAM" id="SSF81324">
    <property type="entry name" value="Voltage-gated potassium channels"/>
    <property type="match status" value="1"/>
</dbReference>
<feature type="region of interest" description="Disordered" evidence="10">
    <location>
        <begin position="1202"/>
        <end position="1258"/>
    </location>
</feature>
<comment type="similarity">
    <text evidence="2">Belongs to the potassium channel family. Plant (TC 1.A.1.4) subfamily.</text>
</comment>
<dbReference type="InterPro" id="IPR014710">
    <property type="entry name" value="RmlC-like_jellyroll"/>
</dbReference>
<dbReference type="CDD" id="cd00038">
    <property type="entry name" value="CAP_ED"/>
    <property type="match status" value="1"/>
</dbReference>
<gene>
    <name evidence="13" type="ORF">VaNZ11_001218</name>
</gene>
<feature type="compositionally biased region" description="Polar residues" evidence="10">
    <location>
        <begin position="1"/>
        <end position="29"/>
    </location>
</feature>
<dbReference type="InterPro" id="IPR045319">
    <property type="entry name" value="KAT/AKT"/>
</dbReference>
<evidence type="ECO:0000256" key="9">
    <source>
        <dbReference type="ARBA" id="ARBA00023136"/>
    </source>
</evidence>
<feature type="transmembrane region" description="Helical" evidence="11">
    <location>
        <begin position="251"/>
        <end position="271"/>
    </location>
</feature>
<evidence type="ECO:0000256" key="3">
    <source>
        <dbReference type="ARBA" id="ARBA00022448"/>
    </source>
</evidence>
<keyword evidence="5" id="KW-0630">Potassium</keyword>
<evidence type="ECO:0000256" key="4">
    <source>
        <dbReference type="ARBA" id="ARBA00022692"/>
    </source>
</evidence>
<evidence type="ECO:0000256" key="10">
    <source>
        <dbReference type="SAM" id="MobiDB-lite"/>
    </source>
</evidence>
<keyword evidence="6" id="KW-0851">Voltage-gated channel</keyword>
<dbReference type="PANTHER" id="PTHR45743:SF2">
    <property type="entry name" value="POTASSIUM CHANNEL AKT1"/>
    <property type="match status" value="1"/>
</dbReference>
<evidence type="ECO:0000256" key="2">
    <source>
        <dbReference type="ARBA" id="ARBA00007929"/>
    </source>
</evidence>
<feature type="compositionally biased region" description="Low complexity" evidence="10">
    <location>
        <begin position="903"/>
        <end position="913"/>
    </location>
</feature>
<dbReference type="PROSITE" id="PS50042">
    <property type="entry name" value="CNMP_BINDING_3"/>
    <property type="match status" value="1"/>
</dbReference>
<dbReference type="EMBL" id="BSDZ01000004">
    <property type="protein sequence ID" value="GLI59353.1"/>
    <property type="molecule type" value="Genomic_DNA"/>
</dbReference>
<sequence length="1626" mass="171482">MLSQCPSSGRLQSQQDGGESVSRELQNGGFTAEGNPEGAAENSLQKYSLKLGDYGANEPTRIADGLCGLFRRSIPQPQQPQAQLQKTYSQYNLTQLSNVLVDESWRKKLDSTYGLLARRIQVPPSVWEQLCKEYSKQSPMGDRVKSKMPYPSSIFGLPVMHPYSPLAVGWRCAMLLFDLSFTAFLVPLNVGFCFTSYGDLRRRCTRSDLAGGIVYVINWIVGFHMGVLAIDGTRRLVVRNGISVAKLYVQHGKFIIDALAAAPFFVLVWAIATRRDVVSHGWGMWSLLSLLRLARLLRLFKTVEVVYKDSLNGSYHLSWISERISVPRMFLVILGYQFLAVINLCASLMILLATFYGQENGHTWFDGMKWVDFEAASPPRLWFHSAYWVVTVLTTTGQGQAPRQLGEQIVSNFCAVYGMVFSGLVVGVVSNALMRGSGDAVALLRARRSVARATAWAAMRNLLPALTKELQVFFAGLVHLDSDFNREASYIEDLPTSLRQEVLKHIMRPLMDTVHIFSELEPEYRDLLASMFRPVDVPPNHDLCRQGTLADRLWIVEHGTVVARRHSEVEAYPTTGMACLLGETVFLRALMEPAEMRPWTLRTTEWCRLWELHWADIERMLRIEPSVVEKMLMYVKDRLLIKMNNAPECDRCWCELVEVLCRVLKQWGMLDSATENLDALAQANMVDGSLPLLISFWLEAGIGPPLGQQGGANTGRRRGLVTMSQMLARPSNDAGGSNPRLSSYGGTIPYPLAAPSPAIMSHYSGTRGGGGGSSPAANLGIGGGNGAARRVGLPGNWSPRGIVPAVSPALLMAHSGGGDGGGDPGSVTVRSPGGSGELPQGLIAGADVASSGGAINTKPVGGWGHNPRTAKRSRSFSHGALESPMGSSVEDDGKSRTTDDLGPQPSVQSQTQPQLALVGGIMAGRTPASRSRFASTAPTRQVPWVEAVAASAASMNLQGRHLNRRASLSDDGMTAADHEGGVEGSVLRTNEGAAGTSTERGGLGTDDAADADLHRLSVIAHTPFAYAMVDAGGLPVLPCHGQLPQHGQQQHLIQQLQQQQHFSLSQSPFPLAPVRSGLLSSGGSVAEPAPFSPRYTLKGPMAPSSAVLMASVTSPGSSSPNSQLSPRGGSAGGGVHRADILNAGSPRARLAAECSARTGSAGGGGNSTFYGGPSGGALRGGVRQMLDRAWSAHMLPLVPEEEGVAQNSSDGDKASVGGDNATSGSSGGEAAHQDSAVASEPLVGGKEEVSAPSTTTVSTRHAVIASGIAYSKSGGGGTASSAGVEIIRHRSVSCSRSASLPGPPQPSPQLAGLTGSLIPGVKEDGSGAGIVDCSDYAGSSQMPAAAAAATESSVDCTTSKGQLIMPAQRPPLPQQLQPQPDEVILNATASGSQPPSPLLYPRISAVSPLPITSGVVGAAPAGAEVSSAAVSERLPQIPLPDRVSRLRVRTGAGSPIRGQSSSLSNADVAVPAAGPHSPTAAGTAGGVGPCLAPTFCSTCGKCTCAECRARVMAAARKLEQGAATVVVGIEVRSPQPPYSPRRWGMGPVPQALRDAGVQVPLQSSQLGRTGAGAAITVSAMRDTPSRAGGHWARDTGSAGRGPETWRKRRASVVMDLGKSSLSLMPY</sequence>
<keyword evidence="3" id="KW-0813">Transport</keyword>
<feature type="compositionally biased region" description="Low complexity" evidence="10">
    <location>
        <begin position="1111"/>
        <end position="1126"/>
    </location>
</feature>
<feature type="transmembrane region" description="Helical" evidence="11">
    <location>
        <begin position="330"/>
        <end position="356"/>
    </location>
</feature>
<dbReference type="SUPFAM" id="SSF51206">
    <property type="entry name" value="cAMP-binding domain-like"/>
    <property type="match status" value="1"/>
</dbReference>
<keyword evidence="8" id="KW-0406">Ion transport</keyword>
<keyword evidence="14" id="KW-1185">Reference proteome</keyword>
<keyword evidence="5" id="KW-0633">Potassium transport</keyword>